<feature type="transmembrane region" description="Helical" evidence="6">
    <location>
        <begin position="9"/>
        <end position="28"/>
    </location>
</feature>
<comment type="subcellular location">
    <subcellularLocation>
        <location evidence="1">Cell membrane</location>
        <topology evidence="1">Multi-pass membrane protein</topology>
    </subcellularLocation>
</comment>
<comment type="caution">
    <text evidence="7">The sequence shown here is derived from an EMBL/GenBank/DDBJ whole genome shotgun (WGS) entry which is preliminary data.</text>
</comment>
<protein>
    <recommendedName>
        <fullName evidence="9">Prokaryotic cytochrome C oxidase subunit IV family protein</fullName>
    </recommendedName>
</protein>
<sequence length="94" mass="10387">MKELVRQRATVSFAMLLVATLVAFWLTVGHGGTVLSEGQALIWTEVIVLAFVKVRWVLLDFMELRSAPIGLRLLYESWGVGVAAVLIAFAWLVA</sequence>
<feature type="transmembrane region" description="Helical" evidence="6">
    <location>
        <begin position="73"/>
        <end position="93"/>
    </location>
</feature>
<evidence type="ECO:0000256" key="2">
    <source>
        <dbReference type="ARBA" id="ARBA00022475"/>
    </source>
</evidence>
<evidence type="ECO:0000313" key="7">
    <source>
        <dbReference type="EMBL" id="ORB45494.1"/>
    </source>
</evidence>
<evidence type="ECO:0000256" key="5">
    <source>
        <dbReference type="ARBA" id="ARBA00023136"/>
    </source>
</evidence>
<keyword evidence="8" id="KW-1185">Reference proteome</keyword>
<evidence type="ECO:0000256" key="3">
    <source>
        <dbReference type="ARBA" id="ARBA00022692"/>
    </source>
</evidence>
<evidence type="ECO:0008006" key="9">
    <source>
        <dbReference type="Google" id="ProtNLM"/>
    </source>
</evidence>
<name>A0A1X0IF13_9MYCO</name>
<keyword evidence="2" id="KW-1003">Cell membrane</keyword>
<dbReference type="InterPro" id="IPR005171">
    <property type="entry name" value="Cyt_c_oxidase_su4_prok"/>
</dbReference>
<gene>
    <name evidence="7" type="ORF">BST39_04595</name>
</gene>
<keyword evidence="3 6" id="KW-0812">Transmembrane</keyword>
<dbReference type="GO" id="GO:0005886">
    <property type="term" value="C:plasma membrane"/>
    <property type="evidence" value="ECO:0007669"/>
    <property type="project" value="UniProtKB-SubCell"/>
</dbReference>
<organism evidence="7 8">
    <name type="scientific">Mycobacterium paraseoulense</name>
    <dbReference type="NCBI Taxonomy" id="590652"/>
    <lineage>
        <taxon>Bacteria</taxon>
        <taxon>Bacillati</taxon>
        <taxon>Actinomycetota</taxon>
        <taxon>Actinomycetes</taxon>
        <taxon>Mycobacteriales</taxon>
        <taxon>Mycobacteriaceae</taxon>
        <taxon>Mycobacterium</taxon>
    </lineage>
</organism>
<evidence type="ECO:0000256" key="6">
    <source>
        <dbReference type="SAM" id="Phobius"/>
    </source>
</evidence>
<dbReference type="RefSeq" id="WP_083169493.1">
    <property type="nucleotide sequence ID" value="NZ_AP022619.1"/>
</dbReference>
<dbReference type="Proteomes" id="UP000192513">
    <property type="component" value="Unassembled WGS sequence"/>
</dbReference>
<proteinExistence type="predicted"/>
<evidence type="ECO:0000256" key="4">
    <source>
        <dbReference type="ARBA" id="ARBA00022989"/>
    </source>
</evidence>
<dbReference type="AlphaFoldDB" id="A0A1X0IF13"/>
<keyword evidence="4 6" id="KW-1133">Transmembrane helix</keyword>
<evidence type="ECO:0000313" key="8">
    <source>
        <dbReference type="Proteomes" id="UP000192513"/>
    </source>
</evidence>
<keyword evidence="5 6" id="KW-0472">Membrane</keyword>
<accession>A0A1X0IF13</accession>
<dbReference type="OrthoDB" id="4751867at2"/>
<feature type="transmembrane region" description="Helical" evidence="6">
    <location>
        <begin position="40"/>
        <end position="61"/>
    </location>
</feature>
<dbReference type="Pfam" id="PF03626">
    <property type="entry name" value="COX4_pro"/>
    <property type="match status" value="1"/>
</dbReference>
<dbReference type="STRING" id="590652.BST39_04595"/>
<dbReference type="EMBL" id="MVIE01000004">
    <property type="protein sequence ID" value="ORB45494.1"/>
    <property type="molecule type" value="Genomic_DNA"/>
</dbReference>
<reference evidence="7 8" key="1">
    <citation type="submission" date="2017-02" db="EMBL/GenBank/DDBJ databases">
        <title>The new phylogeny of genus Mycobacterium.</title>
        <authorList>
            <person name="Tortoli E."/>
            <person name="Trovato A."/>
            <person name="Cirillo D.M."/>
        </authorList>
    </citation>
    <scope>NUCLEOTIDE SEQUENCE [LARGE SCALE GENOMIC DNA]</scope>
    <source>
        <strain evidence="7 8">DSM 45000</strain>
    </source>
</reference>
<evidence type="ECO:0000256" key="1">
    <source>
        <dbReference type="ARBA" id="ARBA00004651"/>
    </source>
</evidence>